<dbReference type="GO" id="GO:0044781">
    <property type="term" value="P:bacterial-type flagellum organization"/>
    <property type="evidence" value="ECO:0007669"/>
    <property type="project" value="UniProtKB-UniRule"/>
</dbReference>
<keyword evidence="9" id="KW-0342">GTP-binding</keyword>
<evidence type="ECO:0000256" key="8">
    <source>
        <dbReference type="ARBA" id="ARBA00022927"/>
    </source>
</evidence>
<evidence type="ECO:0000256" key="1">
    <source>
        <dbReference type="ARBA" id="ARBA00004413"/>
    </source>
</evidence>
<evidence type="ECO:0000256" key="7">
    <source>
        <dbReference type="ARBA" id="ARBA00022795"/>
    </source>
</evidence>
<feature type="domain" description="AAA+ ATPase" evidence="15">
    <location>
        <begin position="191"/>
        <end position="343"/>
    </location>
</feature>
<keyword evidence="8" id="KW-0653">Protein transport</keyword>
<dbReference type="InterPro" id="IPR047040">
    <property type="entry name" value="FlhF__GTPase_dom"/>
</dbReference>
<dbReference type="AlphaFoldDB" id="A0A831W2T8"/>
<evidence type="ECO:0000256" key="10">
    <source>
        <dbReference type="ARBA" id="ARBA00023136"/>
    </source>
</evidence>
<evidence type="ECO:0000256" key="5">
    <source>
        <dbReference type="ARBA" id="ARBA00022475"/>
    </source>
</evidence>
<dbReference type="InterPro" id="IPR000897">
    <property type="entry name" value="SRP54_GTPase_dom"/>
</dbReference>
<comment type="caution">
    <text evidence="17">The sequence shown here is derived from an EMBL/GenBank/DDBJ whole genome shotgun (WGS) entry which is preliminary data.</text>
</comment>
<comment type="similarity">
    <text evidence="2">Belongs to the GTP-binding SRP family.</text>
</comment>
<dbReference type="InterPro" id="IPR020006">
    <property type="entry name" value="FlhF"/>
</dbReference>
<feature type="region of interest" description="Disordered" evidence="14">
    <location>
        <begin position="53"/>
        <end position="94"/>
    </location>
</feature>
<dbReference type="Proteomes" id="UP000886251">
    <property type="component" value="Unassembled WGS sequence"/>
</dbReference>
<dbReference type="InterPro" id="IPR003593">
    <property type="entry name" value="AAA+_ATPase"/>
</dbReference>
<keyword evidence="6" id="KW-0547">Nucleotide-binding</keyword>
<evidence type="ECO:0000256" key="4">
    <source>
        <dbReference type="ARBA" id="ARBA00022448"/>
    </source>
</evidence>
<dbReference type="Pfam" id="PF00448">
    <property type="entry name" value="SRP54"/>
    <property type="match status" value="1"/>
</dbReference>
<evidence type="ECO:0000259" key="15">
    <source>
        <dbReference type="SMART" id="SM00382"/>
    </source>
</evidence>
<dbReference type="GO" id="GO:0015031">
    <property type="term" value="P:protein transport"/>
    <property type="evidence" value="ECO:0007669"/>
    <property type="project" value="UniProtKB-KW"/>
</dbReference>
<dbReference type="PANTHER" id="PTHR43134:SF3">
    <property type="entry name" value="FLAGELLAR BIOSYNTHESIS PROTEIN FLHF"/>
    <property type="match status" value="1"/>
</dbReference>
<keyword evidence="7" id="KW-1005">Bacterial flagellum biogenesis</keyword>
<evidence type="ECO:0000259" key="16">
    <source>
        <dbReference type="SMART" id="SM00962"/>
    </source>
</evidence>
<proteinExistence type="inferred from homology"/>
<dbReference type="GO" id="GO:0005886">
    <property type="term" value="C:plasma membrane"/>
    <property type="evidence" value="ECO:0007669"/>
    <property type="project" value="UniProtKB-SubCell"/>
</dbReference>
<dbReference type="SMART" id="SM00962">
    <property type="entry name" value="SRP54"/>
    <property type="match status" value="1"/>
</dbReference>
<dbReference type="PANTHER" id="PTHR43134">
    <property type="entry name" value="SIGNAL RECOGNITION PARTICLE RECEPTOR SUBUNIT ALPHA"/>
    <property type="match status" value="1"/>
</dbReference>
<keyword evidence="10" id="KW-0472">Membrane</keyword>
<evidence type="ECO:0000256" key="11">
    <source>
        <dbReference type="ARBA" id="ARBA00023225"/>
    </source>
</evidence>
<organism evidence="17">
    <name type="scientific">Sedimenticola thiotaurini</name>
    <dbReference type="NCBI Taxonomy" id="1543721"/>
    <lineage>
        <taxon>Bacteria</taxon>
        <taxon>Pseudomonadati</taxon>
        <taxon>Pseudomonadota</taxon>
        <taxon>Gammaproteobacteria</taxon>
        <taxon>Chromatiales</taxon>
        <taxon>Sedimenticolaceae</taxon>
        <taxon>Sedimenticola</taxon>
    </lineage>
</organism>
<feature type="compositionally biased region" description="Low complexity" evidence="14">
    <location>
        <begin position="82"/>
        <end position="94"/>
    </location>
</feature>
<keyword evidence="17" id="KW-0969">Cilium</keyword>
<sequence>MKIKRFFADDIRQALRQVRETLGPDAVILSNRSVDGGVELVAAMDYDEAAFEAQQRSAAETTSGQRSGSVTPLRPEGEGKGPSASSRPAPAAARVEWSQDPVLVEMRQEMKALRRMMENQLSDMVWHEMGSRRPLTQELLRRLMGLNLTPDLCHRLAGRIQDADDLDQAWRKALYLLAAELPVAGEGLIDEGGVVALVGPTGVGKTTTIAKLAARFILRHGHRNLALVTTDSYRIGAREQLNTYARILDVPVRTAASADELGVILNALSGKRLVLVDTAGMSQRDLRLSDQLSMLHSGSRPVRTFLALSATTQHPAMEQAVKAFGGDSLEGCILTKVDEAASLGGALSALVHCNIPLAFYTDGQKVPEDIHLARAHTLVSRAVTLAQEAGTEYSDEYLAMALGGLRADAHG</sequence>
<accession>A0A831W2T8</accession>
<gene>
    <name evidence="17" type="primary">flhF</name>
    <name evidence="17" type="ORF">ENI96_05805</name>
</gene>
<dbReference type="EMBL" id="DRKP01000063">
    <property type="protein sequence ID" value="HEB95929.1"/>
    <property type="molecule type" value="Genomic_DNA"/>
</dbReference>
<dbReference type="CDD" id="cd17873">
    <property type="entry name" value="FlhF"/>
    <property type="match status" value="1"/>
</dbReference>
<evidence type="ECO:0000256" key="9">
    <source>
        <dbReference type="ARBA" id="ARBA00023134"/>
    </source>
</evidence>
<feature type="domain" description="SRP54-type proteins GTP-binding" evidence="16">
    <location>
        <begin position="192"/>
        <end position="384"/>
    </location>
</feature>
<evidence type="ECO:0000256" key="12">
    <source>
        <dbReference type="ARBA" id="ARBA00025337"/>
    </source>
</evidence>
<protein>
    <recommendedName>
        <fullName evidence="3 13">Flagellar biosynthesis protein FlhF</fullName>
    </recommendedName>
</protein>
<evidence type="ECO:0000256" key="6">
    <source>
        <dbReference type="ARBA" id="ARBA00022741"/>
    </source>
</evidence>
<evidence type="ECO:0000256" key="2">
    <source>
        <dbReference type="ARBA" id="ARBA00008531"/>
    </source>
</evidence>
<keyword evidence="4" id="KW-0813">Transport</keyword>
<keyword evidence="5" id="KW-1003">Cell membrane</keyword>
<comment type="subcellular location">
    <subcellularLocation>
        <location evidence="1">Cell membrane</location>
        <topology evidence="1">Peripheral membrane protein</topology>
        <orientation evidence="1">Cytoplasmic side</orientation>
    </subcellularLocation>
</comment>
<dbReference type="GO" id="GO:0006614">
    <property type="term" value="P:SRP-dependent cotranslational protein targeting to membrane"/>
    <property type="evidence" value="ECO:0007669"/>
    <property type="project" value="UniProtKB-UniRule"/>
</dbReference>
<keyword evidence="17" id="KW-0282">Flagellum</keyword>
<dbReference type="InterPro" id="IPR027417">
    <property type="entry name" value="P-loop_NTPase"/>
</dbReference>
<dbReference type="FunFam" id="3.40.50.300:FF:000695">
    <property type="entry name" value="Flagellar biosynthesis regulator FlhF"/>
    <property type="match status" value="1"/>
</dbReference>
<name>A0A831W2T8_9GAMM</name>
<comment type="function">
    <text evidence="12">Necessary for flagellar biosynthesis. May be involved in translocation of the flagellum.</text>
</comment>
<evidence type="ECO:0000256" key="3">
    <source>
        <dbReference type="ARBA" id="ARBA00014919"/>
    </source>
</evidence>
<dbReference type="Gene3D" id="3.40.50.300">
    <property type="entry name" value="P-loop containing nucleotide triphosphate hydrolases"/>
    <property type="match status" value="1"/>
</dbReference>
<evidence type="ECO:0000256" key="14">
    <source>
        <dbReference type="SAM" id="MobiDB-lite"/>
    </source>
</evidence>
<evidence type="ECO:0000313" key="17">
    <source>
        <dbReference type="EMBL" id="HEB95929.1"/>
    </source>
</evidence>
<evidence type="ECO:0000256" key="13">
    <source>
        <dbReference type="NCBIfam" id="TIGR03499"/>
    </source>
</evidence>
<keyword evidence="11" id="KW-1006">Bacterial flagellum protein export</keyword>
<dbReference type="GO" id="GO:0005047">
    <property type="term" value="F:signal recognition particle binding"/>
    <property type="evidence" value="ECO:0007669"/>
    <property type="project" value="TreeGrafter"/>
</dbReference>
<dbReference type="NCBIfam" id="TIGR03499">
    <property type="entry name" value="FlhF"/>
    <property type="match status" value="1"/>
</dbReference>
<feature type="compositionally biased region" description="Polar residues" evidence="14">
    <location>
        <begin position="54"/>
        <end position="70"/>
    </location>
</feature>
<reference evidence="17" key="1">
    <citation type="journal article" date="2020" name="mSystems">
        <title>Genome- and Community-Level Interaction Insights into Carbon Utilization and Element Cycling Functions of Hydrothermarchaeota in Hydrothermal Sediment.</title>
        <authorList>
            <person name="Zhou Z."/>
            <person name="Liu Y."/>
            <person name="Xu W."/>
            <person name="Pan J."/>
            <person name="Luo Z.H."/>
            <person name="Li M."/>
        </authorList>
    </citation>
    <scope>NUCLEOTIDE SEQUENCE [LARGE SCALE GENOMIC DNA]</scope>
    <source>
        <strain evidence="17">HyVt-443</strain>
    </source>
</reference>
<dbReference type="GO" id="GO:0005525">
    <property type="term" value="F:GTP binding"/>
    <property type="evidence" value="ECO:0007669"/>
    <property type="project" value="UniProtKB-UniRule"/>
</dbReference>
<dbReference type="SUPFAM" id="SSF52540">
    <property type="entry name" value="P-loop containing nucleoside triphosphate hydrolases"/>
    <property type="match status" value="1"/>
</dbReference>
<dbReference type="SMART" id="SM00382">
    <property type="entry name" value="AAA"/>
    <property type="match status" value="1"/>
</dbReference>
<keyword evidence="17" id="KW-0966">Cell projection</keyword>
<dbReference type="GO" id="GO:0003924">
    <property type="term" value="F:GTPase activity"/>
    <property type="evidence" value="ECO:0007669"/>
    <property type="project" value="UniProtKB-UniRule"/>
</dbReference>